<dbReference type="EMBL" id="MASJ01000040">
    <property type="protein sequence ID" value="OCS82622.1"/>
    <property type="molecule type" value="Genomic_DNA"/>
</dbReference>
<organism evidence="6 7">
    <name type="scientific">Caryophanon tenue</name>
    <dbReference type="NCBI Taxonomy" id="33978"/>
    <lineage>
        <taxon>Bacteria</taxon>
        <taxon>Bacillati</taxon>
        <taxon>Bacillota</taxon>
        <taxon>Bacilli</taxon>
        <taxon>Bacillales</taxon>
        <taxon>Caryophanaceae</taxon>
        <taxon>Caryophanon</taxon>
    </lineage>
</organism>
<dbReference type="InterPro" id="IPR027478">
    <property type="entry name" value="LdcA_N"/>
</dbReference>
<evidence type="ECO:0000256" key="3">
    <source>
        <dbReference type="PIRSR" id="PIRSR028757-1"/>
    </source>
</evidence>
<gene>
    <name evidence="6" type="ORF">A6M13_07040</name>
</gene>
<feature type="domain" description="LD-carboxypeptidase N-terminal" evidence="4">
    <location>
        <begin position="13"/>
        <end position="132"/>
    </location>
</feature>
<reference evidence="6 7" key="1">
    <citation type="submission" date="2016-07" db="EMBL/GenBank/DDBJ databases">
        <title>Caryophanon tenue genome sequencing.</title>
        <authorList>
            <person name="Verma A."/>
            <person name="Pal Y."/>
            <person name="Krishnamurthi S."/>
        </authorList>
    </citation>
    <scope>NUCLEOTIDE SEQUENCE [LARGE SCALE GENOMIC DNA]</scope>
    <source>
        <strain evidence="6 7">DSM 14152</strain>
    </source>
</reference>
<dbReference type="SUPFAM" id="SSF52317">
    <property type="entry name" value="Class I glutamine amidotransferase-like"/>
    <property type="match status" value="1"/>
</dbReference>
<dbReference type="GO" id="GO:0016787">
    <property type="term" value="F:hydrolase activity"/>
    <property type="evidence" value="ECO:0007669"/>
    <property type="project" value="UniProtKB-KW"/>
</dbReference>
<evidence type="ECO:0000313" key="6">
    <source>
        <dbReference type="EMBL" id="OCS82622.1"/>
    </source>
</evidence>
<proteinExistence type="inferred from homology"/>
<dbReference type="STRING" id="33978.A6M13_07040"/>
<dbReference type="AlphaFoldDB" id="A0A1C0Y620"/>
<name>A0A1C0Y620_9BACL</name>
<dbReference type="InterPro" id="IPR027461">
    <property type="entry name" value="Carboxypeptidase_A_C_sf"/>
</dbReference>
<evidence type="ECO:0000259" key="4">
    <source>
        <dbReference type="Pfam" id="PF02016"/>
    </source>
</evidence>
<dbReference type="Proteomes" id="UP000093199">
    <property type="component" value="Unassembled WGS sequence"/>
</dbReference>
<feature type="active site" description="Nucleophile" evidence="3">
    <location>
        <position position="112"/>
    </location>
</feature>
<evidence type="ECO:0000313" key="7">
    <source>
        <dbReference type="Proteomes" id="UP000093199"/>
    </source>
</evidence>
<evidence type="ECO:0000259" key="5">
    <source>
        <dbReference type="Pfam" id="PF17676"/>
    </source>
</evidence>
<dbReference type="Pfam" id="PF17676">
    <property type="entry name" value="Peptidase_S66C"/>
    <property type="match status" value="1"/>
</dbReference>
<dbReference type="Gene3D" id="3.50.30.60">
    <property type="entry name" value="LD-carboxypeptidase A C-terminal domain-like"/>
    <property type="match status" value="1"/>
</dbReference>
<dbReference type="PIRSF" id="PIRSF028757">
    <property type="entry name" value="LD-carboxypeptidase"/>
    <property type="match status" value="1"/>
</dbReference>
<dbReference type="PANTHER" id="PTHR30237">
    <property type="entry name" value="MURAMOYLTETRAPEPTIDE CARBOXYPEPTIDASE"/>
    <property type="match status" value="1"/>
</dbReference>
<dbReference type="InterPro" id="IPR040921">
    <property type="entry name" value="Peptidase_S66C"/>
</dbReference>
<dbReference type="InterPro" id="IPR040449">
    <property type="entry name" value="Peptidase_S66_N"/>
</dbReference>
<protein>
    <submittedName>
        <fullName evidence="6">Peptidase S66</fullName>
    </submittedName>
</protein>
<keyword evidence="7" id="KW-1185">Reference proteome</keyword>
<feature type="domain" description="LD-carboxypeptidase C-terminal" evidence="5">
    <location>
        <begin position="197"/>
        <end position="309"/>
    </location>
</feature>
<dbReference type="RefSeq" id="WP_066548365.1">
    <property type="nucleotide sequence ID" value="NZ_MASJ01000040.1"/>
</dbReference>
<dbReference type="SUPFAM" id="SSF141986">
    <property type="entry name" value="LD-carboxypeptidase A C-terminal domain-like"/>
    <property type="match status" value="1"/>
</dbReference>
<dbReference type="InterPro" id="IPR003507">
    <property type="entry name" value="S66_fam"/>
</dbReference>
<feature type="active site" description="Charge relay system" evidence="3">
    <location>
        <position position="228"/>
    </location>
</feature>
<dbReference type="Gene3D" id="3.40.50.10740">
    <property type="entry name" value="Class I glutamine amidotransferase-like"/>
    <property type="match status" value="1"/>
</dbReference>
<dbReference type="InterPro" id="IPR029062">
    <property type="entry name" value="Class_I_gatase-like"/>
</dbReference>
<dbReference type="CDD" id="cd07062">
    <property type="entry name" value="Peptidase_S66_mccF_like"/>
    <property type="match status" value="1"/>
</dbReference>
<accession>A0A1C0Y620</accession>
<dbReference type="Pfam" id="PF02016">
    <property type="entry name" value="Peptidase_S66"/>
    <property type="match status" value="1"/>
</dbReference>
<evidence type="ECO:0000256" key="2">
    <source>
        <dbReference type="ARBA" id="ARBA00022801"/>
    </source>
</evidence>
<sequence>MEAMYKLQRGDEVRVIAPSRSAAILSTDGIALATASLQELGLHVTFGKHIFDCDMQQSSSIDARIDDLHEAFRDPNVKAILTVIGGFNSNELLPYIDYELLRQHPKILCGYSDITALAHAITAKSGLMTYIGPHFSSFQLRGLHTYQQDAFMQMMMQAEPFSLTASPQWSDDEWYIENAPRTYYEGQWHVYTEGVAEGRVFGGNLCTLNLLQGTPYMPNISDCILFVEDDELSIPETFARDLTSLLQAIGPIRGLMIGRFQRKSGMTEELLHFILQKHPQLADIPVMYNVDIGHTQPLLTLPIGGRARMDTASRMLTFIEF</sequence>
<keyword evidence="2" id="KW-0378">Hydrolase</keyword>
<comment type="similarity">
    <text evidence="1">Belongs to the peptidase S66 family.</text>
</comment>
<dbReference type="PANTHER" id="PTHR30237:SF6">
    <property type="entry name" value="CARBOXYPEPTIDASE YOCD-RELATED"/>
    <property type="match status" value="1"/>
</dbReference>
<comment type="caution">
    <text evidence="6">The sequence shown here is derived from an EMBL/GenBank/DDBJ whole genome shotgun (WGS) entry which is preliminary data.</text>
</comment>
<evidence type="ECO:0000256" key="1">
    <source>
        <dbReference type="ARBA" id="ARBA00010233"/>
    </source>
</evidence>
<dbReference type="OrthoDB" id="9807329at2"/>
<feature type="active site" description="Charge relay system" evidence="3">
    <location>
        <position position="294"/>
    </location>
</feature>